<dbReference type="PROSITE" id="PS51257">
    <property type="entry name" value="PROKAR_LIPOPROTEIN"/>
    <property type="match status" value="1"/>
</dbReference>
<dbReference type="InterPro" id="IPR058248">
    <property type="entry name" value="Lxx211020-like"/>
</dbReference>
<protein>
    <submittedName>
        <fullName evidence="2">Copper(I)-binding protein</fullName>
    </submittedName>
</protein>
<keyword evidence="1" id="KW-0732">Signal</keyword>
<comment type="caution">
    <text evidence="2">The sequence shown here is derived from an EMBL/GenBank/DDBJ whole genome shotgun (WGS) entry which is preliminary data.</text>
</comment>
<dbReference type="InterPro" id="IPR036182">
    <property type="entry name" value="PCuAC_sf"/>
</dbReference>
<sequence>MKTPLSLAFAAPILVLALAACNPPEQAKTAPEATTPAPTATAAVVTAADAWCRPSPNGAKAGGCYVTLTATNDDRLTGGSSPRAGELQVHEMKTENGMMKMAQLTEGLPLPAGQAVSLAPGGNHLMLIGLTAPLVAGETVPLTFEFASAPSVTVQAAVRQPAMAGMDHSAH</sequence>
<accession>A0A7W6A6L3</accession>
<feature type="chain" id="PRO_5031435656" evidence="1">
    <location>
        <begin position="28"/>
        <end position="171"/>
    </location>
</feature>
<dbReference type="Gene3D" id="2.60.40.1890">
    <property type="entry name" value="PCu(A)C copper chaperone"/>
    <property type="match status" value="1"/>
</dbReference>
<dbReference type="RefSeq" id="WP_183195760.1">
    <property type="nucleotide sequence ID" value="NZ_JACIDA010000001.1"/>
</dbReference>
<dbReference type="EMBL" id="JACIDA010000001">
    <property type="protein sequence ID" value="MBB3871598.1"/>
    <property type="molecule type" value="Genomic_DNA"/>
</dbReference>
<evidence type="ECO:0000313" key="3">
    <source>
        <dbReference type="Proteomes" id="UP000532936"/>
    </source>
</evidence>
<proteinExistence type="predicted"/>
<dbReference type="PANTHER" id="PTHR36302:SF1">
    <property type="entry name" value="COPPER CHAPERONE PCU(A)C"/>
    <property type="match status" value="1"/>
</dbReference>
<dbReference type="SUPFAM" id="SSF110087">
    <property type="entry name" value="DR1885-like metal-binding protein"/>
    <property type="match status" value="1"/>
</dbReference>
<dbReference type="Proteomes" id="UP000532936">
    <property type="component" value="Unassembled WGS sequence"/>
</dbReference>
<reference evidence="2 3" key="1">
    <citation type="submission" date="2020-08" db="EMBL/GenBank/DDBJ databases">
        <title>Genomic Encyclopedia of Type Strains, Phase IV (KMG-IV): sequencing the most valuable type-strain genomes for metagenomic binning, comparative biology and taxonomic classification.</title>
        <authorList>
            <person name="Goeker M."/>
        </authorList>
    </citation>
    <scope>NUCLEOTIDE SEQUENCE [LARGE SCALE GENOMIC DNA]</scope>
    <source>
        <strain evidence="2 3">DSM 14878</strain>
    </source>
</reference>
<dbReference type="Pfam" id="PF04314">
    <property type="entry name" value="PCuAC"/>
    <property type="match status" value="1"/>
</dbReference>
<evidence type="ECO:0000256" key="1">
    <source>
        <dbReference type="SAM" id="SignalP"/>
    </source>
</evidence>
<dbReference type="InterPro" id="IPR007410">
    <property type="entry name" value="LpqE-like"/>
</dbReference>
<gene>
    <name evidence="2" type="ORF">GGR11_001112</name>
</gene>
<organism evidence="2 3">
    <name type="scientific">Brevundimonas mediterranea</name>
    <dbReference type="NCBI Taxonomy" id="74329"/>
    <lineage>
        <taxon>Bacteria</taxon>
        <taxon>Pseudomonadati</taxon>
        <taxon>Pseudomonadota</taxon>
        <taxon>Alphaproteobacteria</taxon>
        <taxon>Caulobacterales</taxon>
        <taxon>Caulobacteraceae</taxon>
        <taxon>Brevundimonas</taxon>
    </lineage>
</organism>
<name>A0A7W6A6L3_9CAUL</name>
<dbReference type="PANTHER" id="PTHR36302">
    <property type="entry name" value="BLR7088 PROTEIN"/>
    <property type="match status" value="1"/>
</dbReference>
<dbReference type="AlphaFoldDB" id="A0A7W6A6L3"/>
<evidence type="ECO:0000313" key="2">
    <source>
        <dbReference type="EMBL" id="MBB3871598.1"/>
    </source>
</evidence>
<feature type="signal peptide" evidence="1">
    <location>
        <begin position="1"/>
        <end position="27"/>
    </location>
</feature>